<protein>
    <submittedName>
        <fullName evidence="1">Uncharacterized protein</fullName>
    </submittedName>
</protein>
<evidence type="ECO:0000313" key="1">
    <source>
        <dbReference type="EMBL" id="XDQ02820.1"/>
    </source>
</evidence>
<name>A0AB39M9J3_9ACTN</name>
<dbReference type="EMBL" id="CP163431">
    <property type="protein sequence ID" value="XDQ02820.1"/>
    <property type="molecule type" value="Genomic_DNA"/>
</dbReference>
<accession>A0AB39M9J3</accession>
<reference evidence="1" key="1">
    <citation type="submission" date="2024-07" db="EMBL/GenBank/DDBJ databases">
        <authorList>
            <person name="Yu S.T."/>
        </authorList>
    </citation>
    <scope>NUCLEOTIDE SEQUENCE</scope>
    <source>
        <strain evidence="1">R08</strain>
    </source>
</reference>
<proteinExistence type="predicted"/>
<dbReference type="AlphaFoldDB" id="A0AB39M9J3"/>
<sequence>MSATLKLDDLSAPLRVLRLLTVDFGHLPAPHVHVSPIYPNRLELSFHWGLPGFEAWREALDVAPDAVTYNVQGDGRTQVLRTLVDYAGAELELIGYGDVCAATQTCSTAGAIT</sequence>
<dbReference type="RefSeq" id="WP_369188895.1">
    <property type="nucleotide sequence ID" value="NZ_CP163431.1"/>
</dbReference>
<organism evidence="1">
    <name type="scientific">Streptomyces sp. R08</name>
    <dbReference type="NCBI Taxonomy" id="3238624"/>
    <lineage>
        <taxon>Bacteria</taxon>
        <taxon>Bacillati</taxon>
        <taxon>Actinomycetota</taxon>
        <taxon>Actinomycetes</taxon>
        <taxon>Kitasatosporales</taxon>
        <taxon>Streptomycetaceae</taxon>
        <taxon>Streptomyces</taxon>
    </lineage>
</organism>
<gene>
    <name evidence="1" type="ORF">AB5J58_22855</name>
</gene>